<reference evidence="12 13" key="1">
    <citation type="submission" date="2017-07" db="EMBL/GenBank/DDBJ databases">
        <title>Draft Genome Sequences of Select Purple Nonsulfur Bacteria.</title>
        <authorList>
            <person name="Lasarre B."/>
            <person name="Mckinlay J.B."/>
        </authorList>
    </citation>
    <scope>NUCLEOTIDE SEQUENCE [LARGE SCALE GENOMIC DNA]</scope>
    <source>
        <strain evidence="12 13">DSM 11907</strain>
    </source>
</reference>
<keyword evidence="7" id="KW-0520">NAD</keyword>
<dbReference type="SUPFAM" id="SSF51735">
    <property type="entry name" value="NAD(P)-binding Rossmann-fold domains"/>
    <property type="match status" value="1"/>
</dbReference>
<dbReference type="InterPro" id="IPR046825">
    <property type="entry name" value="PDH_C"/>
</dbReference>
<organism evidence="12 13">
    <name type="scientific">Rhodoplanes elegans</name>
    <dbReference type="NCBI Taxonomy" id="29408"/>
    <lineage>
        <taxon>Bacteria</taxon>
        <taxon>Pseudomonadati</taxon>
        <taxon>Pseudomonadota</taxon>
        <taxon>Alphaproteobacteria</taxon>
        <taxon>Hyphomicrobiales</taxon>
        <taxon>Nitrobacteraceae</taxon>
        <taxon>Rhodoplanes</taxon>
    </lineage>
</organism>
<keyword evidence="13" id="KW-1185">Reference proteome</keyword>
<dbReference type="PROSITE" id="PS51176">
    <property type="entry name" value="PDH_ADH"/>
    <property type="match status" value="1"/>
</dbReference>
<keyword evidence="4" id="KW-0827">Tyrosine biosynthesis</keyword>
<evidence type="ECO:0000256" key="8">
    <source>
        <dbReference type="ARBA" id="ARBA00023141"/>
    </source>
</evidence>
<accession>A0A327KLP8</accession>
<dbReference type="Gene3D" id="1.10.3660.10">
    <property type="entry name" value="6-phosphogluconate dehydrogenase C-terminal like domain"/>
    <property type="match status" value="1"/>
</dbReference>
<evidence type="ECO:0000256" key="9">
    <source>
        <dbReference type="ARBA" id="ARBA00049260"/>
    </source>
</evidence>
<evidence type="ECO:0000313" key="12">
    <source>
        <dbReference type="EMBL" id="RAI39709.1"/>
    </source>
</evidence>
<dbReference type="GO" id="GO:0008977">
    <property type="term" value="F:prephenate dehydrogenase (NAD+) activity"/>
    <property type="evidence" value="ECO:0007669"/>
    <property type="project" value="UniProtKB-EC"/>
</dbReference>
<evidence type="ECO:0000259" key="11">
    <source>
        <dbReference type="PROSITE" id="PS51176"/>
    </source>
</evidence>
<comment type="catalytic activity">
    <reaction evidence="9">
        <text>prephenate + NAD(+) = 3-(4-hydroxyphenyl)pyruvate + CO2 + NADH</text>
        <dbReference type="Rhea" id="RHEA:13869"/>
        <dbReference type="ChEBI" id="CHEBI:16526"/>
        <dbReference type="ChEBI" id="CHEBI:29934"/>
        <dbReference type="ChEBI" id="CHEBI:36242"/>
        <dbReference type="ChEBI" id="CHEBI:57540"/>
        <dbReference type="ChEBI" id="CHEBI:57945"/>
        <dbReference type="EC" id="1.3.1.12"/>
    </reaction>
</comment>
<dbReference type="InterPro" id="IPR036291">
    <property type="entry name" value="NAD(P)-bd_dom_sf"/>
</dbReference>
<evidence type="ECO:0000256" key="6">
    <source>
        <dbReference type="ARBA" id="ARBA00023002"/>
    </source>
</evidence>
<dbReference type="GO" id="GO:0070403">
    <property type="term" value="F:NAD+ binding"/>
    <property type="evidence" value="ECO:0007669"/>
    <property type="project" value="InterPro"/>
</dbReference>
<dbReference type="FunFam" id="1.10.3660.10:FF:000003">
    <property type="entry name" value="Prephenate dehydrogenase"/>
    <property type="match status" value="1"/>
</dbReference>
<evidence type="ECO:0000313" key="13">
    <source>
        <dbReference type="Proteomes" id="UP000248863"/>
    </source>
</evidence>
<evidence type="ECO:0000256" key="4">
    <source>
        <dbReference type="ARBA" id="ARBA00022498"/>
    </source>
</evidence>
<name>A0A327KLP8_9BRAD</name>
<evidence type="ECO:0000256" key="5">
    <source>
        <dbReference type="ARBA" id="ARBA00022605"/>
    </source>
</evidence>
<dbReference type="InterPro" id="IPR046826">
    <property type="entry name" value="PDH_N"/>
</dbReference>
<sequence length="321" mass="34118">MMTQPLFNRMALIGVGLIGSSIARAARAQGVVRSIVATARSGPTRARVAELGIADRVVDTNAAAVDGADLVILCIPVGQCGAVAAEIAPRLAPGAIISDVGSVKAAVVKDVAPHLPGHVHFVPAHPVAGTENSGPDAGFPELFIDRWCILTPPEGTDPAATDKLATFWSAIGANVETMTPEHHDLVLAITSHLPHLIAYTIVGTADELGQVTRSEVLKFSAGGFRDFTRIAASDPTMWRDIFLANRDAVLEMLGTFGEDLSKLTRAIRRGDGDTLFDLFTRTRAIRRGIVQIGQDSDAPDFGRPHQKKMPPLPRPYMADGE</sequence>
<evidence type="ECO:0000256" key="1">
    <source>
        <dbReference type="ARBA" id="ARBA00005067"/>
    </source>
</evidence>
<evidence type="ECO:0000256" key="10">
    <source>
        <dbReference type="SAM" id="MobiDB-lite"/>
    </source>
</evidence>
<evidence type="ECO:0000256" key="2">
    <source>
        <dbReference type="ARBA" id="ARBA00007964"/>
    </source>
</evidence>
<comment type="caution">
    <text evidence="12">The sequence shown here is derived from an EMBL/GenBank/DDBJ whole genome shotgun (WGS) entry which is preliminary data.</text>
</comment>
<dbReference type="Pfam" id="PF02153">
    <property type="entry name" value="PDH_N"/>
    <property type="match status" value="1"/>
</dbReference>
<evidence type="ECO:0000256" key="3">
    <source>
        <dbReference type="ARBA" id="ARBA00012068"/>
    </source>
</evidence>
<dbReference type="InterPro" id="IPR050812">
    <property type="entry name" value="Preph/Arog_dehydrog"/>
</dbReference>
<dbReference type="PANTHER" id="PTHR21363:SF0">
    <property type="entry name" value="PREPHENATE DEHYDROGENASE [NADP(+)]"/>
    <property type="match status" value="1"/>
</dbReference>
<proteinExistence type="inferred from homology"/>
<keyword evidence="8" id="KW-0057">Aromatic amino acid biosynthesis</keyword>
<dbReference type="AlphaFoldDB" id="A0A327KLP8"/>
<comment type="similarity">
    <text evidence="2">Belongs to the prephenate/arogenate dehydrogenase family.</text>
</comment>
<dbReference type="GO" id="GO:0004665">
    <property type="term" value="F:prephenate dehydrogenase (NADP+) activity"/>
    <property type="evidence" value="ECO:0007669"/>
    <property type="project" value="InterPro"/>
</dbReference>
<feature type="domain" description="Prephenate/arogenate dehydrogenase" evidence="11">
    <location>
        <begin position="8"/>
        <end position="297"/>
    </location>
</feature>
<gene>
    <name evidence="12" type="ORF">CH338_08605</name>
</gene>
<dbReference type="GO" id="GO:0006571">
    <property type="term" value="P:tyrosine biosynthetic process"/>
    <property type="evidence" value="ECO:0007669"/>
    <property type="project" value="UniProtKB-KW"/>
</dbReference>
<dbReference type="InterPro" id="IPR008927">
    <property type="entry name" value="6-PGluconate_DH-like_C_sf"/>
</dbReference>
<dbReference type="OrthoDB" id="9802008at2"/>
<comment type="pathway">
    <text evidence="1">Amino-acid biosynthesis; L-tyrosine biosynthesis; (4-hydroxyphenyl)pyruvate from prephenate (NAD(+) route): step 1/1.</text>
</comment>
<dbReference type="FunFam" id="3.40.50.720:FF:000208">
    <property type="entry name" value="Prephenate dehydrogenase"/>
    <property type="match status" value="1"/>
</dbReference>
<dbReference type="Gene3D" id="3.40.50.720">
    <property type="entry name" value="NAD(P)-binding Rossmann-like Domain"/>
    <property type="match status" value="1"/>
</dbReference>
<dbReference type="Proteomes" id="UP000248863">
    <property type="component" value="Unassembled WGS sequence"/>
</dbReference>
<protein>
    <recommendedName>
        <fullName evidence="3">prephenate dehydrogenase</fullName>
        <ecNumber evidence="3">1.3.1.12</ecNumber>
    </recommendedName>
</protein>
<dbReference type="NCBIfam" id="NF005694">
    <property type="entry name" value="PRK07502.1"/>
    <property type="match status" value="1"/>
</dbReference>
<dbReference type="EC" id="1.3.1.12" evidence="3"/>
<dbReference type="RefSeq" id="WP_111356701.1">
    <property type="nucleotide sequence ID" value="NZ_NHSK01000134.1"/>
</dbReference>
<keyword evidence="6 12" id="KW-0560">Oxidoreductase</keyword>
<dbReference type="Pfam" id="PF20463">
    <property type="entry name" value="PDH_C"/>
    <property type="match status" value="1"/>
</dbReference>
<dbReference type="InterPro" id="IPR003099">
    <property type="entry name" value="Prephen_DH"/>
</dbReference>
<keyword evidence="5" id="KW-0028">Amino-acid biosynthesis</keyword>
<dbReference type="PANTHER" id="PTHR21363">
    <property type="entry name" value="PREPHENATE DEHYDROGENASE"/>
    <property type="match status" value="1"/>
</dbReference>
<evidence type="ECO:0000256" key="7">
    <source>
        <dbReference type="ARBA" id="ARBA00023027"/>
    </source>
</evidence>
<dbReference type="SUPFAM" id="SSF48179">
    <property type="entry name" value="6-phosphogluconate dehydrogenase C-terminal domain-like"/>
    <property type="match status" value="1"/>
</dbReference>
<dbReference type="EMBL" id="NPEU01000066">
    <property type="protein sequence ID" value="RAI39709.1"/>
    <property type="molecule type" value="Genomic_DNA"/>
</dbReference>
<feature type="region of interest" description="Disordered" evidence="10">
    <location>
        <begin position="294"/>
        <end position="321"/>
    </location>
</feature>